<feature type="domain" description="Thioester reductase (TE)" evidence="1">
    <location>
        <begin position="130"/>
        <end position="168"/>
    </location>
</feature>
<name>A0A8X8ZID9_SALSN</name>
<keyword evidence="3" id="KW-1185">Reference proteome</keyword>
<proteinExistence type="predicted"/>
<gene>
    <name evidence="2" type="ORF">SASPL_133735</name>
</gene>
<sequence>MLMSAATGFCSPIKSSIYLTKFGANHPKLNAFSGKYQQTHSYSTKFCHPPASQLTAAAAAVVDNNGHGGIGILDFYKGKNIFVIGATGLLGKGSKILLKFSVYECKELGFIIILIYCFKTLEFENINLAAVVEKLLRSTSVDKIYLLIKAKDKEAALDRLQREVQNHKHLYVIDIPFVI</sequence>
<dbReference type="InterPro" id="IPR013120">
    <property type="entry name" value="FAR_NAD-bd"/>
</dbReference>
<evidence type="ECO:0000259" key="1">
    <source>
        <dbReference type="Pfam" id="PF07993"/>
    </source>
</evidence>
<dbReference type="Proteomes" id="UP000298416">
    <property type="component" value="Unassembled WGS sequence"/>
</dbReference>
<reference evidence="2" key="2">
    <citation type="submission" date="2020-08" db="EMBL/GenBank/DDBJ databases">
        <title>Plant Genome Project.</title>
        <authorList>
            <person name="Zhang R.-G."/>
        </authorList>
    </citation>
    <scope>NUCLEOTIDE SEQUENCE</scope>
    <source>
        <strain evidence="2">Huo1</strain>
        <tissue evidence="2">Leaf</tissue>
    </source>
</reference>
<dbReference type="AlphaFoldDB" id="A0A8X8ZID9"/>
<reference evidence="2" key="1">
    <citation type="submission" date="2018-01" db="EMBL/GenBank/DDBJ databases">
        <authorList>
            <person name="Mao J.F."/>
        </authorList>
    </citation>
    <scope>NUCLEOTIDE SEQUENCE</scope>
    <source>
        <strain evidence="2">Huo1</strain>
        <tissue evidence="2">Leaf</tissue>
    </source>
</reference>
<evidence type="ECO:0000313" key="2">
    <source>
        <dbReference type="EMBL" id="KAG6406137.1"/>
    </source>
</evidence>
<organism evidence="2">
    <name type="scientific">Salvia splendens</name>
    <name type="common">Scarlet sage</name>
    <dbReference type="NCBI Taxonomy" id="180675"/>
    <lineage>
        <taxon>Eukaryota</taxon>
        <taxon>Viridiplantae</taxon>
        <taxon>Streptophyta</taxon>
        <taxon>Embryophyta</taxon>
        <taxon>Tracheophyta</taxon>
        <taxon>Spermatophyta</taxon>
        <taxon>Magnoliopsida</taxon>
        <taxon>eudicotyledons</taxon>
        <taxon>Gunneridae</taxon>
        <taxon>Pentapetalae</taxon>
        <taxon>asterids</taxon>
        <taxon>lamiids</taxon>
        <taxon>Lamiales</taxon>
        <taxon>Lamiaceae</taxon>
        <taxon>Nepetoideae</taxon>
        <taxon>Mentheae</taxon>
        <taxon>Salviinae</taxon>
        <taxon>Salvia</taxon>
        <taxon>Salvia subgen. Calosphace</taxon>
        <taxon>core Calosphace</taxon>
    </lineage>
</organism>
<dbReference type="Pfam" id="PF07993">
    <property type="entry name" value="NAD_binding_4"/>
    <property type="match status" value="1"/>
</dbReference>
<evidence type="ECO:0000313" key="3">
    <source>
        <dbReference type="Proteomes" id="UP000298416"/>
    </source>
</evidence>
<dbReference type="EMBL" id="PNBA02000012">
    <property type="protein sequence ID" value="KAG6406137.1"/>
    <property type="molecule type" value="Genomic_DNA"/>
</dbReference>
<dbReference type="Gene3D" id="3.40.50.720">
    <property type="entry name" value="NAD(P)-binding Rossmann-like Domain"/>
    <property type="match status" value="1"/>
</dbReference>
<protein>
    <recommendedName>
        <fullName evidence="1">Thioester reductase (TE) domain-containing protein</fullName>
    </recommendedName>
</protein>
<accession>A0A8X8ZID9</accession>
<comment type="caution">
    <text evidence="2">The sequence shown here is derived from an EMBL/GenBank/DDBJ whole genome shotgun (WGS) entry which is preliminary data.</text>
</comment>